<organism evidence="1 2">
    <name type="scientific">Lysinibacillus odysseyi 34hs-1 = NBRC 100172</name>
    <dbReference type="NCBI Taxonomy" id="1220589"/>
    <lineage>
        <taxon>Bacteria</taxon>
        <taxon>Bacillati</taxon>
        <taxon>Bacillota</taxon>
        <taxon>Bacilli</taxon>
        <taxon>Bacillales</taxon>
        <taxon>Bacillaceae</taxon>
        <taxon>Lysinibacillus</taxon>
    </lineage>
</organism>
<sequence>MLADFILKAVCLSFFAIYLRGGNKLQAAGPRSHKTGRQLLGQRFLVYPFFVGFSNLHIFKQANL</sequence>
<reference evidence="1 2" key="1">
    <citation type="submission" date="2014-02" db="EMBL/GenBank/DDBJ databases">
        <title>Draft genome sequence of Lysinibacillus odysseyi NBRC 100172.</title>
        <authorList>
            <person name="Zhang F."/>
            <person name="Wang G."/>
            <person name="Zhang L."/>
        </authorList>
    </citation>
    <scope>NUCLEOTIDE SEQUENCE [LARGE SCALE GENOMIC DNA]</scope>
    <source>
        <strain evidence="1 2">NBRC 100172</strain>
    </source>
</reference>
<proteinExistence type="predicted"/>
<dbReference type="Proteomes" id="UP000030437">
    <property type="component" value="Unassembled WGS sequence"/>
</dbReference>
<accession>A0A0A3ITM5</accession>
<dbReference type="EMBL" id="JPVP01000043">
    <property type="protein sequence ID" value="KGR88076.1"/>
    <property type="molecule type" value="Genomic_DNA"/>
</dbReference>
<protein>
    <submittedName>
        <fullName evidence="1">Uncharacterized protein</fullName>
    </submittedName>
</protein>
<name>A0A0A3ITM5_9BACI</name>
<comment type="caution">
    <text evidence="1">The sequence shown here is derived from an EMBL/GenBank/DDBJ whole genome shotgun (WGS) entry which is preliminary data.</text>
</comment>
<gene>
    <name evidence="1" type="ORF">CD32_02325</name>
</gene>
<dbReference type="AlphaFoldDB" id="A0A0A3ITM5"/>
<evidence type="ECO:0000313" key="1">
    <source>
        <dbReference type="EMBL" id="KGR88076.1"/>
    </source>
</evidence>
<keyword evidence="2" id="KW-1185">Reference proteome</keyword>
<evidence type="ECO:0000313" key="2">
    <source>
        <dbReference type="Proteomes" id="UP000030437"/>
    </source>
</evidence>
<dbReference type="STRING" id="1220589.CD32_02325"/>